<sequence>MSNPVLTVEQLGYYYGPKQALKDVSFALDAGQYYALLGPNGAGKSTLFSILCQLLQAPQGTITVNGINAARQPRQVLKQIGIVFQQPTLDLDLSVEQNLAYHASLHGLPGAVTKQRISEELARFDMSDRRQDKVRSLNGGHRRRVEIARALLHQPAILLLDEATVGLDQSTRDTMNDHLRKLCSESGITILSSTHLIDEVRPADELLVLINGQIQLQQRCADAMASLQLDSVQALYRHFHQQGER</sequence>
<keyword evidence="1" id="KW-0813">Transport</keyword>
<dbReference type="GO" id="GO:0005524">
    <property type="term" value="F:ATP binding"/>
    <property type="evidence" value="ECO:0007669"/>
    <property type="project" value="UniProtKB-KW"/>
</dbReference>
<dbReference type="SUPFAM" id="SSF52540">
    <property type="entry name" value="P-loop containing nucleoside triphosphate hydrolases"/>
    <property type="match status" value="1"/>
</dbReference>
<dbReference type="PANTHER" id="PTHR42711:SF10">
    <property type="entry name" value="ABC TRANSPORTER ATP-BINDING PROTEIN"/>
    <property type="match status" value="1"/>
</dbReference>
<dbReference type="Pfam" id="PF00005">
    <property type="entry name" value="ABC_tran"/>
    <property type="match status" value="1"/>
</dbReference>
<dbReference type="EMBL" id="MJIC01000015">
    <property type="protein sequence ID" value="OFI33424.1"/>
    <property type="molecule type" value="Genomic_DNA"/>
</dbReference>
<comment type="caution">
    <text evidence="5">The sequence shown here is derived from an EMBL/GenBank/DDBJ whole genome shotgun (WGS) entry which is preliminary data.</text>
</comment>
<dbReference type="InterPro" id="IPR003439">
    <property type="entry name" value="ABC_transporter-like_ATP-bd"/>
</dbReference>
<dbReference type="PANTHER" id="PTHR42711">
    <property type="entry name" value="ABC TRANSPORTER ATP-BINDING PROTEIN"/>
    <property type="match status" value="1"/>
</dbReference>
<dbReference type="SMART" id="SM00382">
    <property type="entry name" value="AAA"/>
    <property type="match status" value="1"/>
</dbReference>
<dbReference type="Gene3D" id="3.40.50.300">
    <property type="entry name" value="P-loop containing nucleotide triphosphate hydrolases"/>
    <property type="match status" value="1"/>
</dbReference>
<evidence type="ECO:0000256" key="1">
    <source>
        <dbReference type="ARBA" id="ARBA00022448"/>
    </source>
</evidence>
<dbReference type="AlphaFoldDB" id="A0A1E8FBW8"/>
<dbReference type="Proteomes" id="UP000176037">
    <property type="component" value="Unassembled WGS sequence"/>
</dbReference>
<evidence type="ECO:0000256" key="2">
    <source>
        <dbReference type="ARBA" id="ARBA00022741"/>
    </source>
</evidence>
<evidence type="ECO:0000313" key="6">
    <source>
        <dbReference type="Proteomes" id="UP000176037"/>
    </source>
</evidence>
<gene>
    <name evidence="5" type="ORF">BFC17_03970</name>
</gene>
<dbReference type="RefSeq" id="WP_070177800.1">
    <property type="nucleotide sequence ID" value="NZ_BMJR01000002.1"/>
</dbReference>
<dbReference type="PROSITE" id="PS50893">
    <property type="entry name" value="ABC_TRANSPORTER_2"/>
    <property type="match status" value="1"/>
</dbReference>
<dbReference type="GO" id="GO:0016887">
    <property type="term" value="F:ATP hydrolysis activity"/>
    <property type="evidence" value="ECO:0007669"/>
    <property type="project" value="InterPro"/>
</dbReference>
<evidence type="ECO:0000259" key="4">
    <source>
        <dbReference type="PROSITE" id="PS50893"/>
    </source>
</evidence>
<evidence type="ECO:0000256" key="3">
    <source>
        <dbReference type="ARBA" id="ARBA00022840"/>
    </source>
</evidence>
<dbReference type="OrthoDB" id="9775490at2"/>
<keyword evidence="3 5" id="KW-0067">ATP-binding</keyword>
<proteinExistence type="predicted"/>
<dbReference type="InterPro" id="IPR027417">
    <property type="entry name" value="P-loop_NTPase"/>
</dbReference>
<name>A0A1E8FBW8_9ALTE</name>
<accession>A0A1E8FBW8</accession>
<dbReference type="InterPro" id="IPR050763">
    <property type="entry name" value="ABC_transporter_ATP-binding"/>
</dbReference>
<keyword evidence="2" id="KW-0547">Nucleotide-binding</keyword>
<reference evidence="5 6" key="1">
    <citation type="submission" date="2016-09" db="EMBL/GenBank/DDBJ databases">
        <title>Alteromonas lipolytica, a new species isolated from sea water.</title>
        <authorList>
            <person name="Wu Y.-H."/>
            <person name="Cheng H."/>
            <person name="Xu X.-W."/>
        </authorList>
    </citation>
    <scope>NUCLEOTIDE SEQUENCE [LARGE SCALE GENOMIC DNA]</scope>
    <source>
        <strain evidence="5 6">JW12</strain>
    </source>
</reference>
<evidence type="ECO:0000313" key="5">
    <source>
        <dbReference type="EMBL" id="OFI33424.1"/>
    </source>
</evidence>
<dbReference type="InterPro" id="IPR003593">
    <property type="entry name" value="AAA+_ATPase"/>
</dbReference>
<dbReference type="NCBIfam" id="TIGR03864">
    <property type="entry name" value="PQQ_ABC_ATP"/>
    <property type="match status" value="1"/>
</dbReference>
<feature type="domain" description="ABC transporter" evidence="4">
    <location>
        <begin position="6"/>
        <end position="236"/>
    </location>
</feature>
<protein>
    <submittedName>
        <fullName evidence="5">ABC transporter ATP-binding protein</fullName>
    </submittedName>
</protein>
<keyword evidence="6" id="KW-1185">Reference proteome</keyword>
<organism evidence="5 6">
    <name type="scientific">Alteromonas lipolytica</name>
    <dbReference type="NCBI Taxonomy" id="1856405"/>
    <lineage>
        <taxon>Bacteria</taxon>
        <taxon>Pseudomonadati</taxon>
        <taxon>Pseudomonadota</taxon>
        <taxon>Gammaproteobacteria</taxon>
        <taxon>Alteromonadales</taxon>
        <taxon>Alteromonadaceae</taxon>
        <taxon>Alteromonas/Salinimonas group</taxon>
        <taxon>Alteromonas</taxon>
    </lineage>
</organism>
<dbReference type="STRING" id="1856405.BFC17_03970"/>
<dbReference type="InterPro" id="IPR022467">
    <property type="entry name" value="ABC_transprt_ATP-bd_su_PQQ"/>
</dbReference>